<gene>
    <name evidence="6" type="ORF">BZG36_02157</name>
</gene>
<dbReference type="GO" id="GO:0005737">
    <property type="term" value="C:cytoplasm"/>
    <property type="evidence" value="ECO:0007669"/>
    <property type="project" value="TreeGrafter"/>
</dbReference>
<feature type="region of interest" description="Disordered" evidence="2">
    <location>
        <begin position="1486"/>
        <end position="1593"/>
    </location>
</feature>
<reference evidence="6 7" key="1">
    <citation type="journal article" date="2017" name="Mycologia">
        <title>Bifiguratus adelaidae, gen. et sp. nov., a new member of Mucoromycotina in endophytic and soil-dwelling habitats.</title>
        <authorList>
            <person name="Torres-Cruz T.J."/>
            <person name="Billingsley Tobias T.L."/>
            <person name="Almatruk M."/>
            <person name="Hesse C."/>
            <person name="Kuske C.R."/>
            <person name="Desiro A."/>
            <person name="Benucci G.M."/>
            <person name="Bonito G."/>
            <person name="Stajich J.E."/>
            <person name="Dunlap C."/>
            <person name="Arnold A.E."/>
            <person name="Porras-Alfaro A."/>
        </authorList>
    </citation>
    <scope>NUCLEOTIDE SEQUENCE [LARGE SCALE GENOMIC DNA]</scope>
    <source>
        <strain evidence="6 7">AZ0501</strain>
    </source>
</reference>
<evidence type="ECO:0000256" key="2">
    <source>
        <dbReference type="SAM" id="MobiDB-lite"/>
    </source>
</evidence>
<feature type="domain" description="EF-hand" evidence="5">
    <location>
        <begin position="59"/>
        <end position="94"/>
    </location>
</feature>
<feature type="compositionally biased region" description="Low complexity" evidence="2">
    <location>
        <begin position="796"/>
        <end position="806"/>
    </location>
</feature>
<feature type="domain" description="EH" evidence="4">
    <location>
        <begin position="26"/>
        <end position="109"/>
    </location>
</feature>
<dbReference type="CDD" id="cd00052">
    <property type="entry name" value="EH"/>
    <property type="match status" value="3"/>
</dbReference>
<feature type="compositionally biased region" description="Basic and acidic residues" evidence="2">
    <location>
        <begin position="977"/>
        <end position="986"/>
    </location>
</feature>
<feature type="region of interest" description="Disordered" evidence="2">
    <location>
        <begin position="563"/>
        <end position="586"/>
    </location>
</feature>
<sequence>MAGEHTERMDGWHDLREIDPTLSAQEQQVYKGYFKQVDVEEKGVVLGSEAVPLFSQAGLPPATLAEIWQRADTDNKGFLTEKDFNLALKLIACAQQGLPLSSYNTASLPLPTFGDAGNAAIQGRSASATRQNAASDTISPQDRDKFTRLFYQTGAHNGELAGKARNVFLKSGLPLETLSNIWTLADSRAAGSLTLSDFIIAMHYIQESMDHPQQALPATVPPALRSSATESSHQPPQPSALHAMSPLQQSAVLPPLTGQSQYSIPSQMTGTIGGLPNVQAPQMAWDVTPADKAKYDRMFETIASSSQAMTLSGAEAGQFFQKSGLPDDDLARIWDLADIYRRGELTRDEFAIAMLLIQKHMSGQPIPVSLPPSLYPPSERAGLSQGLGAPPQQFNLGASALGGGSAQSQLASAIPAPVPNANKLSMMSLLDDIESMGTQVSPVPKAALASLNLPSLEPPRGNTLDAQKADITERVNQARKRIEEEKAALAEVEAAIAAEQPKIDNLKQDFMQGQTAFDQVQQQKQEIIMQMQGKMGSVDDMRKQIQTMKSEETALRAEIEKLQKQTKQQKSMLDINRRQVSAAEMDRDRLARQVKEAMEAEPLEASKSPVAAITPARPAPEAQMPKADNPFASGASTPFGMAAGTVTPSSTPTTTGNAAGPTSPADPFAAYRSSPSSSSPQGEASTLAKQEVISVSPATLPVTEKAPKSPTASRTSLGSRPSSVSSNKAATPVADIFAAGAAVAAGAGLFGSSGDAESTEHKKVDGHRPPPPPPSRQSRQTTANEPQRANTISFQSSPASATSTRRPAPPPPPSKSSTDRSIRIPAPASPAAPAGPTPDVSDPFAAFSKTFDDAKKRPKGADDFDTAFGGISNENDFVNAFPTLDTLETTKTPKADGVHGFEDTWIPTTSTTDASKPLPSQPSMDTVTGFDDIFAAPTASGTVSASNEAKQPEPSVSAAAGLDDTWTTQPAPASTTKENDGGEHKVSAPATIGFDDAWTALSAPTTTSSTDVAQDQERHSAPSSTEGTWNAKDVAEATAITAGAAGASAIASSEVPEEPNADKVNEVSEAPAAQAADQPVESDLMEAPAHLSTETVSEAVAVDERQEIISEVQNKEEHEEPGSTPTKMSEAAHEATQPQGNQKPVDVEQSTEILGEGAREEDNTPNVDTISPSERDTNSPRTLSHKGSSDGWEHVDMDDSMHQAEKASTQPSNLSLLSFDEESAGHQPEKTDVEGAKDQGEAVSKDVGQSEFPTSAIDVVTPSEVHDDNPPVYQEQSNEEKEHGVTDSLEPLSDGSNTAGEPKQASALTSFADEFDTAFFGDNNATTTKASGPKSFAEAFDVDFDDSFGTFDHSPTQNVPGAFPSAQEANVPGAFPAEAVKDAGKALDTSSTTNTQRAAPIGLGIPETSEAAPSETNPFVPAAPIKSSEELESSKEKDEELDQAFAISSSSVQPTTSQAPPSLPKRLSFKDAFGFDDSFGGSFADQIEEGLVKPKEQTPATSTTSVPIPSSNTSSGPTNPFGISESFFPPSYSPPRSENHAGPAPALPERIAAPATNAPEPAPTVSVEDDEAFARSLAQQESLGPQAPQHNTEADDIPQLKQLMELGFSREQAVDALERYDYDVSLATNFLLDN</sequence>
<feature type="compositionally biased region" description="Polar residues" evidence="2">
    <location>
        <begin position="781"/>
        <end position="795"/>
    </location>
</feature>
<dbReference type="SUPFAM" id="SSF46934">
    <property type="entry name" value="UBA-like"/>
    <property type="match status" value="1"/>
</dbReference>
<feature type="compositionally biased region" description="Low complexity" evidence="2">
    <location>
        <begin position="642"/>
        <end position="665"/>
    </location>
</feature>
<dbReference type="Proteomes" id="UP000242875">
    <property type="component" value="Unassembled WGS sequence"/>
</dbReference>
<feature type="compositionally biased region" description="Basic and acidic residues" evidence="2">
    <location>
        <begin position="1102"/>
        <end position="1121"/>
    </location>
</feature>
<dbReference type="InterPro" id="IPR002048">
    <property type="entry name" value="EF_hand_dom"/>
</dbReference>
<comment type="caution">
    <text evidence="6">The sequence shown here is derived from an EMBL/GenBank/DDBJ whole genome shotgun (WGS) entry which is preliminary data.</text>
</comment>
<dbReference type="GO" id="GO:0005886">
    <property type="term" value="C:plasma membrane"/>
    <property type="evidence" value="ECO:0007669"/>
    <property type="project" value="TreeGrafter"/>
</dbReference>
<feature type="compositionally biased region" description="Polar residues" evidence="2">
    <location>
        <begin position="1446"/>
        <end position="1460"/>
    </location>
</feature>
<feature type="compositionally biased region" description="Polar residues" evidence="2">
    <location>
        <begin position="1577"/>
        <end position="1591"/>
    </location>
</feature>
<dbReference type="GO" id="GO:0005509">
    <property type="term" value="F:calcium ion binding"/>
    <property type="evidence" value="ECO:0007669"/>
    <property type="project" value="InterPro"/>
</dbReference>
<dbReference type="GO" id="GO:0016197">
    <property type="term" value="P:endosomal transport"/>
    <property type="evidence" value="ECO:0007669"/>
    <property type="project" value="TreeGrafter"/>
</dbReference>
<feature type="compositionally biased region" description="Low complexity" evidence="2">
    <location>
        <begin position="1507"/>
        <end position="1536"/>
    </location>
</feature>
<evidence type="ECO:0000259" key="3">
    <source>
        <dbReference type="PROSITE" id="PS50030"/>
    </source>
</evidence>
<evidence type="ECO:0000313" key="7">
    <source>
        <dbReference type="Proteomes" id="UP000242875"/>
    </source>
</evidence>
<proteinExistence type="predicted"/>
<feature type="compositionally biased region" description="Polar residues" evidence="2">
    <location>
        <begin position="1136"/>
        <end position="1152"/>
    </location>
</feature>
<accession>A0A261Y309</accession>
<dbReference type="PROSITE" id="PS50030">
    <property type="entry name" value="UBA"/>
    <property type="match status" value="1"/>
</dbReference>
<dbReference type="Gene3D" id="1.10.287.1490">
    <property type="match status" value="1"/>
</dbReference>
<dbReference type="InterPro" id="IPR000261">
    <property type="entry name" value="EH_dom"/>
</dbReference>
<feature type="coiled-coil region" evidence="1">
    <location>
        <begin position="468"/>
        <end position="495"/>
    </location>
</feature>
<dbReference type="OrthoDB" id="524326at2759"/>
<feature type="compositionally biased region" description="Polar residues" evidence="2">
    <location>
        <begin position="1206"/>
        <end position="1216"/>
    </location>
</feature>
<feature type="region of interest" description="Disordered" evidence="2">
    <location>
        <begin position="1046"/>
        <end position="1309"/>
    </location>
</feature>
<dbReference type="Pfam" id="PF12763">
    <property type="entry name" value="EH"/>
    <property type="match status" value="3"/>
</dbReference>
<dbReference type="InterPro" id="IPR015940">
    <property type="entry name" value="UBA"/>
</dbReference>
<feature type="compositionally biased region" description="Basic and acidic residues" evidence="2">
    <location>
        <begin position="1223"/>
        <end position="1244"/>
    </location>
</feature>
<dbReference type="PANTHER" id="PTHR11216">
    <property type="entry name" value="EH DOMAIN"/>
    <property type="match status" value="1"/>
</dbReference>
<dbReference type="SMART" id="SM00165">
    <property type="entry name" value="UBA"/>
    <property type="match status" value="1"/>
</dbReference>
<dbReference type="SMART" id="SM00054">
    <property type="entry name" value="EFh"/>
    <property type="match status" value="2"/>
</dbReference>
<feature type="domain" description="EH" evidence="4">
    <location>
        <begin position="291"/>
        <end position="381"/>
    </location>
</feature>
<dbReference type="Gene3D" id="1.10.8.10">
    <property type="entry name" value="DNA helicase RuvA subunit, C-terminal domain"/>
    <property type="match status" value="1"/>
</dbReference>
<feature type="region of interest" description="Disordered" evidence="2">
    <location>
        <begin position="1005"/>
        <end position="1031"/>
    </location>
</feature>
<organism evidence="6 7">
    <name type="scientific">Bifiguratus adelaidae</name>
    <dbReference type="NCBI Taxonomy" id="1938954"/>
    <lineage>
        <taxon>Eukaryota</taxon>
        <taxon>Fungi</taxon>
        <taxon>Fungi incertae sedis</taxon>
        <taxon>Mucoromycota</taxon>
        <taxon>Mucoromycotina</taxon>
        <taxon>Endogonomycetes</taxon>
        <taxon>Endogonales</taxon>
        <taxon>Endogonales incertae sedis</taxon>
        <taxon>Bifiguratus</taxon>
    </lineage>
</organism>
<feature type="compositionally biased region" description="Polar residues" evidence="2">
    <location>
        <begin position="710"/>
        <end position="729"/>
    </location>
</feature>
<dbReference type="Pfam" id="PF00627">
    <property type="entry name" value="UBA"/>
    <property type="match status" value="1"/>
</dbReference>
<keyword evidence="7" id="KW-1185">Reference proteome</keyword>
<feature type="region of interest" description="Disordered" evidence="2">
    <location>
        <begin position="619"/>
        <end position="729"/>
    </location>
</feature>
<evidence type="ECO:0008006" key="8">
    <source>
        <dbReference type="Google" id="ProtNLM"/>
    </source>
</evidence>
<dbReference type="InterPro" id="IPR011992">
    <property type="entry name" value="EF-hand-dom_pair"/>
</dbReference>
<evidence type="ECO:0000256" key="1">
    <source>
        <dbReference type="SAM" id="Coils"/>
    </source>
</evidence>
<dbReference type="SUPFAM" id="SSF47473">
    <property type="entry name" value="EF-hand"/>
    <property type="match status" value="3"/>
</dbReference>
<feature type="domain" description="UBA" evidence="3">
    <location>
        <begin position="1593"/>
        <end position="1634"/>
    </location>
</feature>
<feature type="region of interest" description="Disordered" evidence="2">
    <location>
        <begin position="216"/>
        <end position="242"/>
    </location>
</feature>
<name>A0A261Y309_9FUNG</name>
<dbReference type="GO" id="GO:0006897">
    <property type="term" value="P:endocytosis"/>
    <property type="evidence" value="ECO:0007669"/>
    <property type="project" value="TreeGrafter"/>
</dbReference>
<keyword evidence="1" id="KW-0175">Coiled coil</keyword>
<protein>
    <recommendedName>
        <fullName evidence="8">Actin cytoskeleton-regulatory complex protein PAN1</fullName>
    </recommendedName>
</protein>
<feature type="compositionally biased region" description="Basic and acidic residues" evidence="2">
    <location>
        <begin position="1427"/>
        <end position="1438"/>
    </location>
</feature>
<feature type="compositionally biased region" description="Basic and acidic residues" evidence="2">
    <location>
        <begin position="758"/>
        <end position="768"/>
    </location>
</feature>
<dbReference type="EMBL" id="MVBO01000024">
    <property type="protein sequence ID" value="OZJ05007.1"/>
    <property type="molecule type" value="Genomic_DNA"/>
</dbReference>
<dbReference type="PANTHER" id="PTHR11216:SF170">
    <property type="entry name" value="DYNAMIN ASSOCIATED PROTEIN 160, ISOFORM D"/>
    <property type="match status" value="1"/>
</dbReference>
<feature type="domain" description="EF-hand" evidence="5">
    <location>
        <begin position="325"/>
        <end position="360"/>
    </location>
</feature>
<feature type="region of interest" description="Disordered" evidence="2">
    <location>
        <begin position="898"/>
        <end position="920"/>
    </location>
</feature>
<dbReference type="InterPro" id="IPR009060">
    <property type="entry name" value="UBA-like_sf"/>
</dbReference>
<evidence type="ECO:0000259" key="5">
    <source>
        <dbReference type="PROSITE" id="PS50222"/>
    </source>
</evidence>
<dbReference type="Gene3D" id="1.10.238.10">
    <property type="entry name" value="EF-hand"/>
    <property type="match status" value="3"/>
</dbReference>
<feature type="region of interest" description="Disordered" evidence="2">
    <location>
        <begin position="748"/>
        <end position="846"/>
    </location>
</feature>
<feature type="compositionally biased region" description="Basic and acidic residues" evidence="2">
    <location>
        <begin position="1187"/>
        <end position="1205"/>
    </location>
</feature>
<feature type="region of interest" description="Disordered" evidence="2">
    <location>
        <begin position="941"/>
        <end position="988"/>
    </location>
</feature>
<evidence type="ECO:0000259" key="4">
    <source>
        <dbReference type="PROSITE" id="PS50031"/>
    </source>
</evidence>
<evidence type="ECO:0000313" key="6">
    <source>
        <dbReference type="EMBL" id="OZJ05007.1"/>
    </source>
</evidence>
<dbReference type="PROSITE" id="PS50031">
    <property type="entry name" value="EH"/>
    <property type="match status" value="3"/>
</dbReference>
<feature type="region of interest" description="Disordered" evidence="2">
    <location>
        <begin position="1381"/>
        <end position="1465"/>
    </location>
</feature>
<dbReference type="PROSITE" id="PS50222">
    <property type="entry name" value="EF_HAND_2"/>
    <property type="match status" value="2"/>
</dbReference>
<feature type="compositionally biased region" description="Pro residues" evidence="2">
    <location>
        <begin position="827"/>
        <end position="836"/>
    </location>
</feature>
<feature type="compositionally biased region" description="Polar residues" evidence="2">
    <location>
        <begin position="965"/>
        <end position="976"/>
    </location>
</feature>
<feature type="domain" description="EH" evidence="4">
    <location>
        <begin position="142"/>
        <end position="231"/>
    </location>
</feature>
<dbReference type="SMART" id="SM00027">
    <property type="entry name" value="EH"/>
    <property type="match status" value="3"/>
</dbReference>
<feature type="compositionally biased region" description="Polar residues" evidence="2">
    <location>
        <begin position="1388"/>
        <end position="1397"/>
    </location>
</feature>